<proteinExistence type="predicted"/>
<comment type="caution">
    <text evidence="1">The sequence shown here is derived from an EMBL/GenBank/DDBJ whole genome shotgun (WGS) entry which is preliminary data.</text>
</comment>
<gene>
    <name evidence="1" type="ORF">KPH14_003480</name>
</gene>
<protein>
    <submittedName>
        <fullName evidence="1">Uncharacterized protein</fullName>
    </submittedName>
</protein>
<dbReference type="EMBL" id="JAIFRP010004357">
    <property type="protein sequence ID" value="KAK2577364.1"/>
    <property type="molecule type" value="Genomic_DNA"/>
</dbReference>
<accession>A0AAD9RCS3</accession>
<dbReference type="AlphaFoldDB" id="A0AAD9RCS3"/>
<reference evidence="1" key="2">
    <citation type="journal article" date="2023" name="Commun. Biol.">
        <title>Intrasexual cuticular hydrocarbon dimorphism in a wasp sheds light on hydrocarbon biosynthesis genes in Hymenoptera.</title>
        <authorList>
            <person name="Moris V.C."/>
            <person name="Podsiadlowski L."/>
            <person name="Martin S."/>
            <person name="Oeyen J.P."/>
            <person name="Donath A."/>
            <person name="Petersen M."/>
            <person name="Wilbrandt J."/>
            <person name="Misof B."/>
            <person name="Liedtke D."/>
            <person name="Thamm M."/>
            <person name="Scheiner R."/>
            <person name="Schmitt T."/>
            <person name="Niehuis O."/>
        </authorList>
    </citation>
    <scope>NUCLEOTIDE SEQUENCE</scope>
    <source>
        <strain evidence="1">GBR_01_08_01A</strain>
    </source>
</reference>
<evidence type="ECO:0000313" key="2">
    <source>
        <dbReference type="Proteomes" id="UP001258017"/>
    </source>
</evidence>
<evidence type="ECO:0000313" key="1">
    <source>
        <dbReference type="EMBL" id="KAK2577364.1"/>
    </source>
</evidence>
<sequence>MSGCVLRKARALRCCVRLKRIHSPCIEPVGFAKPKFPTVDKSRTFESLESRSVQLLCPAQAYPVPLSK</sequence>
<organism evidence="1 2">
    <name type="scientific">Odynerus spinipes</name>
    <dbReference type="NCBI Taxonomy" id="1348599"/>
    <lineage>
        <taxon>Eukaryota</taxon>
        <taxon>Metazoa</taxon>
        <taxon>Ecdysozoa</taxon>
        <taxon>Arthropoda</taxon>
        <taxon>Hexapoda</taxon>
        <taxon>Insecta</taxon>
        <taxon>Pterygota</taxon>
        <taxon>Neoptera</taxon>
        <taxon>Endopterygota</taxon>
        <taxon>Hymenoptera</taxon>
        <taxon>Apocrita</taxon>
        <taxon>Aculeata</taxon>
        <taxon>Vespoidea</taxon>
        <taxon>Vespidae</taxon>
        <taxon>Eumeninae</taxon>
        <taxon>Odynerus</taxon>
    </lineage>
</organism>
<name>A0AAD9RCS3_9HYME</name>
<reference evidence="1" key="1">
    <citation type="submission" date="2021-08" db="EMBL/GenBank/DDBJ databases">
        <authorList>
            <person name="Misof B."/>
            <person name="Oliver O."/>
            <person name="Podsiadlowski L."/>
            <person name="Donath A."/>
            <person name="Peters R."/>
            <person name="Mayer C."/>
            <person name="Rust J."/>
            <person name="Gunkel S."/>
            <person name="Lesny P."/>
            <person name="Martin S."/>
            <person name="Oeyen J.P."/>
            <person name="Petersen M."/>
            <person name="Panagiotis P."/>
            <person name="Wilbrandt J."/>
            <person name="Tanja T."/>
        </authorList>
    </citation>
    <scope>NUCLEOTIDE SEQUENCE</scope>
    <source>
        <strain evidence="1">GBR_01_08_01A</strain>
        <tissue evidence="1">Thorax + abdomen</tissue>
    </source>
</reference>
<keyword evidence="2" id="KW-1185">Reference proteome</keyword>
<dbReference type="Proteomes" id="UP001258017">
    <property type="component" value="Unassembled WGS sequence"/>
</dbReference>